<feature type="chain" id="PRO_5039641285" description="SipW-cognate class signal peptide" evidence="1">
    <location>
        <begin position="24"/>
        <end position="231"/>
    </location>
</feature>
<dbReference type="AlphaFoldDB" id="A0A6H0UAK9"/>
<dbReference type="RefSeq" id="WP_167838244.1">
    <property type="nucleotide sequence ID" value="NZ_CP047616.1"/>
</dbReference>
<proteinExistence type="predicted"/>
<evidence type="ECO:0000313" key="2">
    <source>
        <dbReference type="EMBL" id="QIW52802.1"/>
    </source>
</evidence>
<evidence type="ECO:0000256" key="1">
    <source>
        <dbReference type="SAM" id="SignalP"/>
    </source>
</evidence>
<evidence type="ECO:0008006" key="4">
    <source>
        <dbReference type="Google" id="ProtNLM"/>
    </source>
</evidence>
<dbReference type="EMBL" id="CP047616">
    <property type="protein sequence ID" value="QIW52802.1"/>
    <property type="molecule type" value="Genomic_DNA"/>
</dbReference>
<dbReference type="Proteomes" id="UP000501945">
    <property type="component" value="Chromosome"/>
</dbReference>
<gene>
    <name evidence="2" type="ORF">GU336_00740</name>
</gene>
<evidence type="ECO:0000313" key="3">
    <source>
        <dbReference type="Proteomes" id="UP000501945"/>
    </source>
</evidence>
<name>A0A6H0UAK9_9LACT</name>
<sequence>MKLNRKIVGALALVTLGATVGGAGTFAKYTQEASVTPSTARLAKYQFNETGTFDLFATSYIGNVVGENTVAAKNGVDKVVAPGTTATSYINFASDSEVKTETVVNLTGVEVTDPDGQGASGVLLHHIKLTVSINGAVASDKTLAEIKTAIVTPGTEVRIGGATVIDAGVGDTISVPVKWTYAFTEDEAYDTADTAAASGAQCQLSCSHSQALTHKSTNRHLVATSKEGEPL</sequence>
<organism evidence="2 3">
    <name type="scientific">Pseudolactococcus raffinolactis</name>
    <dbReference type="NCBI Taxonomy" id="1366"/>
    <lineage>
        <taxon>Bacteria</taxon>
        <taxon>Bacillati</taxon>
        <taxon>Bacillota</taxon>
        <taxon>Bacilli</taxon>
        <taxon>Lactobacillales</taxon>
        <taxon>Streptococcaceae</taxon>
        <taxon>Pseudolactococcus</taxon>
    </lineage>
</organism>
<protein>
    <recommendedName>
        <fullName evidence="4">SipW-cognate class signal peptide</fullName>
    </recommendedName>
</protein>
<feature type="signal peptide" evidence="1">
    <location>
        <begin position="1"/>
        <end position="23"/>
    </location>
</feature>
<reference evidence="2 3" key="1">
    <citation type="submission" date="2019-12" db="EMBL/GenBank/DDBJ databases">
        <title>Whole genome sequences of Lactococcus raffinolactis strains isolated from sewage.</title>
        <authorList>
            <person name="Ybazeta G."/>
            <person name="Ross M."/>
            <person name="Brabant-Kirwan D."/>
            <person name="Saleh M."/>
            <person name="Dillon J.A."/>
            <person name="Splinter K."/>
            <person name="Nokhbeh R."/>
        </authorList>
    </citation>
    <scope>NUCLEOTIDE SEQUENCE [LARGE SCALE GENOMIC DNA]</scope>
    <source>
        <strain evidence="2 3">Lr_19_5</strain>
    </source>
</reference>
<keyword evidence="1" id="KW-0732">Signal</keyword>
<accession>A0A6H0UAK9</accession>